<comment type="caution">
    <text evidence="1">The sequence shown here is derived from an EMBL/GenBank/DDBJ whole genome shotgun (WGS) entry which is preliminary data.</text>
</comment>
<evidence type="ECO:0000313" key="2">
    <source>
        <dbReference type="Proteomes" id="UP001055879"/>
    </source>
</evidence>
<keyword evidence="2" id="KW-1185">Reference proteome</keyword>
<dbReference type="Proteomes" id="UP001055879">
    <property type="component" value="Linkage Group LG02"/>
</dbReference>
<evidence type="ECO:0000313" key="1">
    <source>
        <dbReference type="EMBL" id="KAI3757229.1"/>
    </source>
</evidence>
<accession>A0ACB9EE47</accession>
<reference evidence="1 2" key="2">
    <citation type="journal article" date="2022" name="Mol. Ecol. Resour.">
        <title>The genomes of chicory, endive, great burdock and yacon provide insights into Asteraceae paleo-polyploidization history and plant inulin production.</title>
        <authorList>
            <person name="Fan W."/>
            <person name="Wang S."/>
            <person name="Wang H."/>
            <person name="Wang A."/>
            <person name="Jiang F."/>
            <person name="Liu H."/>
            <person name="Zhao H."/>
            <person name="Xu D."/>
            <person name="Zhang Y."/>
        </authorList>
    </citation>
    <scope>NUCLEOTIDE SEQUENCE [LARGE SCALE GENOMIC DNA]</scope>
    <source>
        <strain evidence="2">cv. Niubang</strain>
    </source>
</reference>
<sequence>MNGKKWTFTTLCVQRSEKQLNNNMGASGAMSSSIPVIPALEGKYQKLADSFPVISEKELSNTLLPDQNQMVSDSRTVGHVISSDSPQGRRLQNSPLVSRSSNDVVPFQVNQTSSFVNAQSASLVGYTSQSNNGMSWSAESLQDILDFPENVTGGNSQIETHDSLMLSGDHGRGTDWQKWADQLMSVEDNMDSNWSEILADVDVPTLEPKQMQTISRPPVPPSIETCPVSSPSSTGASIKPRMRWTPELHESFVEAVNQLGGSERATPKGVLKLMNVEGLTIYHVKSHLQKYRTARYKPELSEGTSEKKPTSIDEMVSMDIKNKSLGFTDALKLQMEVQKQLHEQLEIQRNLQLRIEEQGKYLQMMFEQQRKMENERLKPSSSSPDDNPTEIPKASEHDDRSVSDKDPENSIEKSSQKSTSQIQVPDVKSNVDSRCSPRPTKRARPDEVTMS</sequence>
<protein>
    <submittedName>
        <fullName evidence="1">Uncharacterized protein</fullName>
    </submittedName>
</protein>
<proteinExistence type="predicted"/>
<reference evidence="2" key="1">
    <citation type="journal article" date="2022" name="Mol. Ecol. Resour.">
        <title>The genomes of chicory, endive, great burdock and yacon provide insights into Asteraceae palaeo-polyploidization history and plant inulin production.</title>
        <authorList>
            <person name="Fan W."/>
            <person name="Wang S."/>
            <person name="Wang H."/>
            <person name="Wang A."/>
            <person name="Jiang F."/>
            <person name="Liu H."/>
            <person name="Zhao H."/>
            <person name="Xu D."/>
            <person name="Zhang Y."/>
        </authorList>
    </citation>
    <scope>NUCLEOTIDE SEQUENCE [LARGE SCALE GENOMIC DNA]</scope>
    <source>
        <strain evidence="2">cv. Niubang</strain>
    </source>
</reference>
<name>A0ACB9EE47_ARCLA</name>
<dbReference type="EMBL" id="CM042048">
    <property type="protein sequence ID" value="KAI3757229.1"/>
    <property type="molecule type" value="Genomic_DNA"/>
</dbReference>
<gene>
    <name evidence="1" type="ORF">L6452_04763</name>
</gene>
<organism evidence="1 2">
    <name type="scientific">Arctium lappa</name>
    <name type="common">Greater burdock</name>
    <name type="synonym">Lappa major</name>
    <dbReference type="NCBI Taxonomy" id="4217"/>
    <lineage>
        <taxon>Eukaryota</taxon>
        <taxon>Viridiplantae</taxon>
        <taxon>Streptophyta</taxon>
        <taxon>Embryophyta</taxon>
        <taxon>Tracheophyta</taxon>
        <taxon>Spermatophyta</taxon>
        <taxon>Magnoliopsida</taxon>
        <taxon>eudicotyledons</taxon>
        <taxon>Gunneridae</taxon>
        <taxon>Pentapetalae</taxon>
        <taxon>asterids</taxon>
        <taxon>campanulids</taxon>
        <taxon>Asterales</taxon>
        <taxon>Asteraceae</taxon>
        <taxon>Carduoideae</taxon>
        <taxon>Cardueae</taxon>
        <taxon>Arctiinae</taxon>
        <taxon>Arctium</taxon>
    </lineage>
</organism>